<reference evidence="4" key="1">
    <citation type="journal article" date="2019" name="Int. J. Syst. Evol. Microbiol.">
        <title>The Global Catalogue of Microorganisms (GCM) 10K type strain sequencing project: providing services to taxonomists for standard genome sequencing and annotation.</title>
        <authorList>
            <consortium name="The Broad Institute Genomics Platform"/>
            <consortium name="The Broad Institute Genome Sequencing Center for Infectious Disease"/>
            <person name="Wu L."/>
            <person name="Ma J."/>
        </authorList>
    </citation>
    <scope>NUCLEOTIDE SEQUENCE [LARGE SCALE GENOMIC DNA]</scope>
    <source>
        <strain evidence="4">CGMCC 1.10188</strain>
    </source>
</reference>
<proteinExistence type="predicted"/>
<dbReference type="RefSeq" id="WP_188580454.1">
    <property type="nucleotide sequence ID" value="NZ_BMDZ01000049.1"/>
</dbReference>
<evidence type="ECO:0000313" key="4">
    <source>
        <dbReference type="Proteomes" id="UP000603352"/>
    </source>
</evidence>
<accession>A0ABQ1ITE8</accession>
<protein>
    <recommendedName>
        <fullName evidence="2">DUF6867 domain-containing protein</fullName>
    </recommendedName>
</protein>
<keyword evidence="1" id="KW-0472">Membrane</keyword>
<evidence type="ECO:0000256" key="1">
    <source>
        <dbReference type="SAM" id="Phobius"/>
    </source>
</evidence>
<feature type="domain" description="DUF6867" evidence="2">
    <location>
        <begin position="9"/>
        <end position="112"/>
    </location>
</feature>
<keyword evidence="4" id="KW-1185">Reference proteome</keyword>
<organism evidence="3 4">
    <name type="scientific">Tistrella bauzanensis</name>
    <dbReference type="NCBI Taxonomy" id="657419"/>
    <lineage>
        <taxon>Bacteria</taxon>
        <taxon>Pseudomonadati</taxon>
        <taxon>Pseudomonadota</taxon>
        <taxon>Alphaproteobacteria</taxon>
        <taxon>Geminicoccales</taxon>
        <taxon>Geminicoccaceae</taxon>
        <taxon>Tistrella</taxon>
    </lineage>
</organism>
<comment type="caution">
    <text evidence="3">The sequence shown here is derived from an EMBL/GenBank/DDBJ whole genome shotgun (WGS) entry which is preliminary data.</text>
</comment>
<dbReference type="InterPro" id="IPR049201">
    <property type="entry name" value="DUF6867"/>
</dbReference>
<evidence type="ECO:0000259" key="2">
    <source>
        <dbReference type="Pfam" id="PF21741"/>
    </source>
</evidence>
<dbReference type="Proteomes" id="UP000603352">
    <property type="component" value="Unassembled WGS sequence"/>
</dbReference>
<keyword evidence="1" id="KW-1133">Transmembrane helix</keyword>
<name>A0ABQ1ITE8_9PROT</name>
<dbReference type="EMBL" id="BMDZ01000049">
    <property type="protein sequence ID" value="GGB52044.1"/>
    <property type="molecule type" value="Genomic_DNA"/>
</dbReference>
<dbReference type="Pfam" id="PF21741">
    <property type="entry name" value="DUF6867"/>
    <property type="match status" value="1"/>
</dbReference>
<feature type="transmembrane region" description="Helical" evidence="1">
    <location>
        <begin position="6"/>
        <end position="26"/>
    </location>
</feature>
<feature type="transmembrane region" description="Helical" evidence="1">
    <location>
        <begin position="67"/>
        <end position="88"/>
    </location>
</feature>
<gene>
    <name evidence="3" type="ORF">GCM10011505_36360</name>
</gene>
<keyword evidence="1" id="KW-0812">Transmembrane</keyword>
<evidence type="ECO:0000313" key="3">
    <source>
        <dbReference type="EMBL" id="GGB52044.1"/>
    </source>
</evidence>
<sequence>MESMIGSTWPVFIGVTLVLTGFCAFMTGRALATTWRPVWHVAPYGVLLAAASRFLKYALYDGVLLSGGGFVLDAVVLIAIAAIVYRAYQAKMMVKQYPWAFERAGIFGWRDKGGAAG</sequence>